<dbReference type="Proteomes" id="UP000019760">
    <property type="component" value="Unassembled WGS sequence"/>
</dbReference>
<reference evidence="2" key="1">
    <citation type="journal article" date="2014" name="FEMS Microbiol. Lett.">
        <title>Draft Genomic DNA Sequence of the Facultatively Methylotrophic Bacterium Acidomonas methanolica type strain MB58.</title>
        <authorList>
            <person name="Higashiura N."/>
            <person name="Hadano H."/>
            <person name="Hirakawa H."/>
            <person name="Matsutani M."/>
            <person name="Takabe S."/>
            <person name="Matsushita K."/>
            <person name="Azuma Y."/>
        </authorList>
    </citation>
    <scope>NUCLEOTIDE SEQUENCE [LARGE SCALE GENOMIC DNA]</scope>
    <source>
        <strain evidence="2">MB58</strain>
    </source>
</reference>
<evidence type="ECO:0000313" key="1">
    <source>
        <dbReference type="EMBL" id="GAJ28642.1"/>
    </source>
</evidence>
<gene>
    <name evidence="1" type="ORF">Amme_032_020</name>
</gene>
<protein>
    <submittedName>
        <fullName evidence="1">Uncharacterized protein</fullName>
    </submittedName>
</protein>
<keyword evidence="2" id="KW-1185">Reference proteome</keyword>
<organism evidence="1 2">
    <name type="scientific">Acidomonas methanolica NBRC 104435</name>
    <dbReference type="NCBI Taxonomy" id="1231351"/>
    <lineage>
        <taxon>Bacteria</taxon>
        <taxon>Pseudomonadati</taxon>
        <taxon>Pseudomonadota</taxon>
        <taxon>Alphaproteobacteria</taxon>
        <taxon>Acetobacterales</taxon>
        <taxon>Acetobacteraceae</taxon>
        <taxon>Acidomonas</taxon>
    </lineage>
</organism>
<dbReference type="EMBL" id="BAND01000032">
    <property type="protein sequence ID" value="GAJ28642.1"/>
    <property type="molecule type" value="Genomic_DNA"/>
</dbReference>
<sequence length="308" mass="34029">MTRRRDVVGLEAVLAFLCAVMAIAGLSSGVAEASSGQEQDITVYGVSAARLRDFIHTMTGPVTDRQLARWNDKLRICVFGLKPEFAAILVRTLQSAAESTNLKSSVDCNDPNVLIAAGNGHTEIMKSIIEKYPDMPFINNYIGMIYQTSNGISDHLRQKLTEAKAVRWYWSTEMTPNSDSSIGFFIQTDHGVVMQPHVDQSDISALRESSHRETHLAIVTINTDLAQGVSWGALGSYVAMVALTDPPMDASYPAYSIMSLFEVKIASKPDRLTEFDTRFLKAFYASENDVSASDQVDEIFRDMTRGRP</sequence>
<dbReference type="AlphaFoldDB" id="A0A023D3C6"/>
<evidence type="ECO:0000313" key="2">
    <source>
        <dbReference type="Proteomes" id="UP000019760"/>
    </source>
</evidence>
<proteinExistence type="predicted"/>
<dbReference type="OrthoDB" id="7218943at2"/>
<comment type="caution">
    <text evidence="1">The sequence shown here is derived from an EMBL/GenBank/DDBJ whole genome shotgun (WGS) entry which is preliminary data.</text>
</comment>
<accession>A0A023D3C6</accession>
<dbReference type="RefSeq" id="WP_042057470.1">
    <property type="nucleotide sequence ID" value="NZ_BAND01000032.1"/>
</dbReference>
<name>A0A023D3C6_ACIMT</name>
<reference evidence="1 2" key="2">
    <citation type="journal article" date="2014" name="FEMS Microbiol. Lett.">
        <title>Draft genomic DNA sequence of the facultatively methylotrophic bacterium Acidomonas methanolica type strain MB58.</title>
        <authorList>
            <person name="Higashiura N."/>
            <person name="Hadano H."/>
            <person name="Hirakawa H."/>
            <person name="Matsutani M."/>
            <person name="Takabe S."/>
            <person name="Matsushita K."/>
            <person name="Azuma Y."/>
        </authorList>
    </citation>
    <scope>NUCLEOTIDE SEQUENCE [LARGE SCALE GENOMIC DNA]</scope>
    <source>
        <strain evidence="1 2">MB58</strain>
    </source>
</reference>